<name>A0ABT8YJ58_9HYPH</name>
<evidence type="ECO:0000259" key="7">
    <source>
        <dbReference type="Pfam" id="PF13505"/>
    </source>
</evidence>
<evidence type="ECO:0000256" key="2">
    <source>
        <dbReference type="ARBA" id="ARBA00022729"/>
    </source>
</evidence>
<comment type="subcellular location">
    <subcellularLocation>
        <location evidence="1">Cell outer membrane</location>
    </subcellularLocation>
</comment>
<reference evidence="8" key="1">
    <citation type="journal article" date="2015" name="Int. J. Syst. Evol. Microbiol.">
        <title>Rhizobium alvei sp. nov., isolated from a freshwater river.</title>
        <authorList>
            <person name="Sheu S.Y."/>
            <person name="Huang H.W."/>
            <person name="Young C.C."/>
            <person name="Chen W.M."/>
        </authorList>
    </citation>
    <scope>NUCLEOTIDE SEQUENCE</scope>
    <source>
        <strain evidence="8">TNR-22</strain>
    </source>
</reference>
<dbReference type="InterPro" id="IPR027385">
    <property type="entry name" value="Beta-barrel_OMP"/>
</dbReference>
<evidence type="ECO:0000313" key="8">
    <source>
        <dbReference type="EMBL" id="MDO6963720.1"/>
    </source>
</evidence>
<feature type="chain" id="PRO_5046627652" evidence="6">
    <location>
        <begin position="24"/>
        <end position="212"/>
    </location>
</feature>
<dbReference type="PANTHER" id="PTHR34001:SF3">
    <property type="entry name" value="BLL7405 PROTEIN"/>
    <property type="match status" value="1"/>
</dbReference>
<dbReference type="EMBL" id="JAUOZU010000006">
    <property type="protein sequence ID" value="MDO6963720.1"/>
    <property type="molecule type" value="Genomic_DNA"/>
</dbReference>
<evidence type="ECO:0000256" key="6">
    <source>
        <dbReference type="SAM" id="SignalP"/>
    </source>
</evidence>
<keyword evidence="2 6" id="KW-0732">Signal</keyword>
<protein>
    <submittedName>
        <fullName evidence="8">Porin family protein</fullName>
    </submittedName>
</protein>
<comment type="similarity">
    <text evidence="5">Belongs to the Omp25/RopB family.</text>
</comment>
<feature type="signal peptide" evidence="6">
    <location>
        <begin position="1"/>
        <end position="23"/>
    </location>
</feature>
<proteinExistence type="inferred from homology"/>
<dbReference type="RefSeq" id="WP_304375633.1">
    <property type="nucleotide sequence ID" value="NZ_JAUOZU010000006.1"/>
</dbReference>
<dbReference type="Pfam" id="PF13505">
    <property type="entry name" value="OMP_b-brl"/>
    <property type="match status" value="1"/>
</dbReference>
<dbReference type="InterPro" id="IPR011250">
    <property type="entry name" value="OMP/PagP_B-barrel"/>
</dbReference>
<dbReference type="SUPFAM" id="SSF56925">
    <property type="entry name" value="OMPA-like"/>
    <property type="match status" value="1"/>
</dbReference>
<organism evidence="8 9">
    <name type="scientific">Rhizobium alvei</name>
    <dbReference type="NCBI Taxonomy" id="1132659"/>
    <lineage>
        <taxon>Bacteria</taxon>
        <taxon>Pseudomonadati</taxon>
        <taxon>Pseudomonadota</taxon>
        <taxon>Alphaproteobacteria</taxon>
        <taxon>Hyphomicrobiales</taxon>
        <taxon>Rhizobiaceae</taxon>
        <taxon>Rhizobium/Agrobacterium group</taxon>
        <taxon>Rhizobium</taxon>
    </lineage>
</organism>
<keyword evidence="9" id="KW-1185">Reference proteome</keyword>
<accession>A0ABT8YJ58</accession>
<dbReference type="Gene3D" id="2.40.160.20">
    <property type="match status" value="1"/>
</dbReference>
<comment type="caution">
    <text evidence="8">The sequence shown here is derived from an EMBL/GenBank/DDBJ whole genome shotgun (WGS) entry which is preliminary data.</text>
</comment>
<reference evidence="8" key="2">
    <citation type="submission" date="2023-07" db="EMBL/GenBank/DDBJ databases">
        <authorList>
            <person name="Shen H."/>
        </authorList>
    </citation>
    <scope>NUCLEOTIDE SEQUENCE</scope>
    <source>
        <strain evidence="8">TNR-22</strain>
    </source>
</reference>
<keyword evidence="4" id="KW-0998">Cell outer membrane</keyword>
<evidence type="ECO:0000256" key="4">
    <source>
        <dbReference type="ARBA" id="ARBA00023237"/>
    </source>
</evidence>
<sequence>MRNLIKTLAATVLIAGAAGFAHAADAIDEVPVAPEANDVVTAPGGWDGAYVGGKATYQWGKVKSGADYDAQGLGAGLYGGYNMQNGQIVYGGEADLNYSGIDATHAGVTTKQRLNGSVRGRIGYDLEPALVYGTAGLAATNLKASDATSSTDKNLLGLTVGAGVETKITESITARAEYRFNNYQTQTFNLDSGATDRGLKEHQINLGLGVRF</sequence>
<keyword evidence="3" id="KW-0472">Membrane</keyword>
<evidence type="ECO:0000256" key="1">
    <source>
        <dbReference type="ARBA" id="ARBA00004442"/>
    </source>
</evidence>
<evidence type="ECO:0000313" key="9">
    <source>
        <dbReference type="Proteomes" id="UP001174932"/>
    </source>
</evidence>
<evidence type="ECO:0000256" key="5">
    <source>
        <dbReference type="ARBA" id="ARBA00038306"/>
    </source>
</evidence>
<gene>
    <name evidence="8" type="ORF">Q4481_07105</name>
</gene>
<dbReference type="Proteomes" id="UP001174932">
    <property type="component" value="Unassembled WGS sequence"/>
</dbReference>
<dbReference type="InterPro" id="IPR051692">
    <property type="entry name" value="OMP-like"/>
</dbReference>
<feature type="domain" description="Outer membrane protein beta-barrel" evidence="7">
    <location>
        <begin position="45"/>
        <end position="212"/>
    </location>
</feature>
<dbReference type="PANTHER" id="PTHR34001">
    <property type="entry name" value="BLL7405 PROTEIN"/>
    <property type="match status" value="1"/>
</dbReference>
<evidence type="ECO:0000256" key="3">
    <source>
        <dbReference type="ARBA" id="ARBA00023136"/>
    </source>
</evidence>